<dbReference type="Proteomes" id="UP001153292">
    <property type="component" value="Chromosome 18"/>
</dbReference>
<gene>
    <name evidence="2" type="ORF">CHILSU_LOCUS4132</name>
</gene>
<accession>A0ABN8B260</accession>
<name>A0ABN8B260_CHISP</name>
<feature type="region of interest" description="Disordered" evidence="1">
    <location>
        <begin position="285"/>
        <end position="307"/>
    </location>
</feature>
<dbReference type="EMBL" id="OU963911">
    <property type="protein sequence ID" value="CAH0400924.1"/>
    <property type="molecule type" value="Genomic_DNA"/>
</dbReference>
<proteinExistence type="predicted"/>
<organism evidence="2 3">
    <name type="scientific">Chilo suppressalis</name>
    <name type="common">Asiatic rice borer moth</name>
    <dbReference type="NCBI Taxonomy" id="168631"/>
    <lineage>
        <taxon>Eukaryota</taxon>
        <taxon>Metazoa</taxon>
        <taxon>Ecdysozoa</taxon>
        <taxon>Arthropoda</taxon>
        <taxon>Hexapoda</taxon>
        <taxon>Insecta</taxon>
        <taxon>Pterygota</taxon>
        <taxon>Neoptera</taxon>
        <taxon>Endopterygota</taxon>
        <taxon>Lepidoptera</taxon>
        <taxon>Glossata</taxon>
        <taxon>Ditrysia</taxon>
        <taxon>Pyraloidea</taxon>
        <taxon>Crambidae</taxon>
        <taxon>Crambinae</taxon>
        <taxon>Chilo</taxon>
    </lineage>
</organism>
<sequence length="1217" mass="134379">MDNPLTPNKIQRLIHLAEDKSFNLPRRMLLNDEDLKRLTTTHSVNKSNANTNYESSSGILDLERLEGFGECLIGNMSLSKSTAFNPGELTGRSTGTDEVNSKSIALGTTRTFEEFGRHSLVLDSLTSQMDKQTTEIEDLMRHSIATNYSFHSKRDLTADEASLVMREAPLPVPPGTQTNFAESVTLNNSNMSMGTYFQNRCPEFGKILGKTDSPDRSLRPSISEVSASAGLEYAGKETNVFKMDMSLDSVPVKQPRNPIDKLPENRIINNLNAVGDTQKNCNLSEVNKDVPTGNMSAKTEHSKKYSQVSVSNVPNPVMSSQKHFMSSTAKPTDLLLRNLQSSLRIVTDDTEGSVENSLSISKIADYLGKQSNVSVSDMLLMKKSAKKQPLKELQMNTQDRFTNHNMQVTSLRDSKNTAAANSGSSINTVISLDKWKVNKEDNKEIPAVIVTQHTAKVDEEVTQDVDDIKSNRRTTRSKSPSSKSQSTLSTVQENYASFKSEDSLSKSRRGEAHNSSHVPSPNIEYKELDKSVDWHDVLLQKRLKHEGFAKEQWADILSTTANGFVGASCAVTITVTTLTDSWLTAKFQFDDLPNNGRDLTVELPRLPILLSPGKSENFTLYLTSTIEITTRLAFTMSFKDSSVDRELQQNGSIDVDIKMPEIQAMSCDGVNKVNFAPTVEKCTVNKSFVLVSDGSVDLQLDLSISEGEGTFFITNAQEVKKSDINKVLMDRQGFTEEHSARQKQKAKNKQLCRLSSGNAIKVTVAFNAPMISDLQTNNIVSFRGVLDVNLMGVKTVLRKVDLIGFVGIVKLVVDVPGKKLRMTSENNNVMLQNIGTIPGIWVVKVKNVNNNCPITFSPSKLELRPGIAKPVIITYTGYEDSICETSLIFEEINTGLKTAIDIVTGVEKPKVFPIKANHNCLSWVRAGRKELSLKNASNSKVHIKCHVLGDGFSIDLPGAESRGTYLLPFGPNECRLLPIMFNPATNNPCSATLHMVFDKSSDVSRKVKLYGCVGGDNIRWANLVTYGNTALVRAVSRTPIQLNLYNKSPLPAFVCARVHFNLQYMCVANTAQLSGGAHVVGPRSRHALVLRVDWAHAERCARVAPAATPLATLTVLTGGEYTRRRIMRILKDESSGEVDNSHLPDHLKVVTSKLEGEDMSLDDRLADFKETKASLNELIGGLQEFTAQIDIPQDFTDENTIIITDDTVIEHHTLCDQ</sequence>
<evidence type="ECO:0000313" key="2">
    <source>
        <dbReference type="EMBL" id="CAH0400924.1"/>
    </source>
</evidence>
<feature type="compositionally biased region" description="Low complexity" evidence="1">
    <location>
        <begin position="477"/>
        <end position="490"/>
    </location>
</feature>
<keyword evidence="3" id="KW-1185">Reference proteome</keyword>
<reference evidence="2" key="1">
    <citation type="submission" date="2021-12" db="EMBL/GenBank/DDBJ databases">
        <authorList>
            <person name="King R."/>
        </authorList>
    </citation>
    <scope>NUCLEOTIDE SEQUENCE</scope>
</reference>
<protein>
    <submittedName>
        <fullName evidence="2">Uncharacterized protein</fullName>
    </submittedName>
</protein>
<feature type="region of interest" description="Disordered" evidence="1">
    <location>
        <begin position="461"/>
        <end position="523"/>
    </location>
</feature>
<evidence type="ECO:0000313" key="3">
    <source>
        <dbReference type="Proteomes" id="UP001153292"/>
    </source>
</evidence>
<feature type="compositionally biased region" description="Basic and acidic residues" evidence="1">
    <location>
        <begin position="499"/>
        <end position="514"/>
    </location>
</feature>
<evidence type="ECO:0000256" key="1">
    <source>
        <dbReference type="SAM" id="MobiDB-lite"/>
    </source>
</evidence>